<reference evidence="1" key="2">
    <citation type="journal article" date="2015" name="Data Brief">
        <title>Shoot transcriptome of the giant reed, Arundo donax.</title>
        <authorList>
            <person name="Barrero R.A."/>
            <person name="Guerrero F.D."/>
            <person name="Moolhuijzen P."/>
            <person name="Goolsby J.A."/>
            <person name="Tidwell J."/>
            <person name="Bellgard S.E."/>
            <person name="Bellgard M.I."/>
        </authorList>
    </citation>
    <scope>NUCLEOTIDE SEQUENCE</scope>
    <source>
        <tissue evidence="1">Shoot tissue taken approximately 20 cm above the soil surface</tissue>
    </source>
</reference>
<organism evidence="1">
    <name type="scientific">Arundo donax</name>
    <name type="common">Giant reed</name>
    <name type="synonym">Donax arundinaceus</name>
    <dbReference type="NCBI Taxonomy" id="35708"/>
    <lineage>
        <taxon>Eukaryota</taxon>
        <taxon>Viridiplantae</taxon>
        <taxon>Streptophyta</taxon>
        <taxon>Embryophyta</taxon>
        <taxon>Tracheophyta</taxon>
        <taxon>Spermatophyta</taxon>
        <taxon>Magnoliopsida</taxon>
        <taxon>Liliopsida</taxon>
        <taxon>Poales</taxon>
        <taxon>Poaceae</taxon>
        <taxon>PACMAD clade</taxon>
        <taxon>Arundinoideae</taxon>
        <taxon>Arundineae</taxon>
        <taxon>Arundo</taxon>
    </lineage>
</organism>
<name>A0A0A9FTJ6_ARUDO</name>
<sequence length="13" mass="1525">MVAVLYRRIMMAA</sequence>
<evidence type="ECO:0000313" key="1">
    <source>
        <dbReference type="EMBL" id="JAE13641.1"/>
    </source>
</evidence>
<accession>A0A0A9FTJ6</accession>
<reference evidence="1" key="1">
    <citation type="submission" date="2014-09" db="EMBL/GenBank/DDBJ databases">
        <authorList>
            <person name="Magalhaes I.L.F."/>
            <person name="Oliveira U."/>
            <person name="Santos F.R."/>
            <person name="Vidigal T.H.D.A."/>
            <person name="Brescovit A.D."/>
            <person name="Santos A.J."/>
        </authorList>
    </citation>
    <scope>NUCLEOTIDE SEQUENCE</scope>
    <source>
        <tissue evidence="1">Shoot tissue taken approximately 20 cm above the soil surface</tissue>
    </source>
</reference>
<dbReference type="EMBL" id="GBRH01184255">
    <property type="protein sequence ID" value="JAE13641.1"/>
    <property type="molecule type" value="Transcribed_RNA"/>
</dbReference>
<proteinExistence type="predicted"/>
<protein>
    <submittedName>
        <fullName evidence="1">Uncharacterized protein</fullName>
    </submittedName>
</protein>